<organism evidence="1 2">
    <name type="scientific">Glycine soja</name>
    <name type="common">Wild soybean</name>
    <dbReference type="NCBI Taxonomy" id="3848"/>
    <lineage>
        <taxon>Eukaryota</taxon>
        <taxon>Viridiplantae</taxon>
        <taxon>Streptophyta</taxon>
        <taxon>Embryophyta</taxon>
        <taxon>Tracheophyta</taxon>
        <taxon>Spermatophyta</taxon>
        <taxon>Magnoliopsida</taxon>
        <taxon>eudicotyledons</taxon>
        <taxon>Gunneridae</taxon>
        <taxon>Pentapetalae</taxon>
        <taxon>rosids</taxon>
        <taxon>fabids</taxon>
        <taxon>Fabales</taxon>
        <taxon>Fabaceae</taxon>
        <taxon>Papilionoideae</taxon>
        <taxon>50 kb inversion clade</taxon>
        <taxon>NPAAA clade</taxon>
        <taxon>indigoferoid/millettioid clade</taxon>
        <taxon>Phaseoleae</taxon>
        <taxon>Glycine</taxon>
        <taxon>Glycine subgen. Soja</taxon>
    </lineage>
</organism>
<dbReference type="EMBL" id="QZWG01000001">
    <property type="protein sequence ID" value="RZC31717.1"/>
    <property type="molecule type" value="Genomic_DNA"/>
</dbReference>
<keyword evidence="2" id="KW-1185">Reference proteome</keyword>
<accession>A0A445M838</accession>
<dbReference type="Proteomes" id="UP000289340">
    <property type="component" value="Chromosome 1"/>
</dbReference>
<proteinExistence type="predicted"/>
<gene>
    <name evidence="1" type="ORF">D0Y65_002518</name>
</gene>
<protein>
    <recommendedName>
        <fullName evidence="3">RNase H type-1 domain-containing protein</fullName>
    </recommendedName>
</protein>
<evidence type="ECO:0000313" key="2">
    <source>
        <dbReference type="Proteomes" id="UP000289340"/>
    </source>
</evidence>
<evidence type="ECO:0000313" key="1">
    <source>
        <dbReference type="EMBL" id="RZC31717.1"/>
    </source>
</evidence>
<reference evidence="1 2" key="1">
    <citation type="submission" date="2018-09" db="EMBL/GenBank/DDBJ databases">
        <title>A high-quality reference genome of wild soybean provides a powerful tool to mine soybean genomes.</title>
        <authorList>
            <person name="Xie M."/>
            <person name="Chung C.Y.L."/>
            <person name="Li M.-W."/>
            <person name="Wong F.-L."/>
            <person name="Chan T.-F."/>
            <person name="Lam H.-M."/>
        </authorList>
    </citation>
    <scope>NUCLEOTIDE SEQUENCE [LARGE SCALE GENOMIC DNA]</scope>
    <source>
        <strain evidence="2">cv. W05</strain>
        <tissue evidence="1">Hypocotyl of etiolated seedlings</tissue>
    </source>
</reference>
<comment type="caution">
    <text evidence="1">The sequence shown here is derived from an EMBL/GenBank/DDBJ whole genome shotgun (WGS) entry which is preliminary data.</text>
</comment>
<sequence>MGMLRSLFIRYCPLASIVWVHLVKEDARSNFFGLHFDEWLHYNLNNDIGPHGVKGGQKFGPHLVILCDLSTRQGDLVKELFVKWKAPFDGWVVINTTDGSVKNQEGGALHGLKMAYEKGFQAVELQMDSEAVV</sequence>
<name>A0A445M838_GLYSO</name>
<evidence type="ECO:0008006" key="3">
    <source>
        <dbReference type="Google" id="ProtNLM"/>
    </source>
</evidence>
<dbReference type="AlphaFoldDB" id="A0A445M838"/>